<sequence>GHIGYSVLRAMIREGLIAGLQVLKKDLKGEPPLCGACAKGKSTRTSFTPSDSRAEGFLDLIHSDLIGPMPVQSSGGAQYAITFTDDH</sequence>
<name>A0A4S8KTS7_DENBC</name>
<keyword evidence="2" id="KW-1185">Reference proteome</keyword>
<dbReference type="InterPro" id="IPR039537">
    <property type="entry name" value="Retrotran_Ty1/copia-like"/>
</dbReference>
<feature type="non-terminal residue" evidence="1">
    <location>
        <position position="1"/>
    </location>
</feature>
<evidence type="ECO:0000313" key="1">
    <source>
        <dbReference type="EMBL" id="THU78848.1"/>
    </source>
</evidence>
<dbReference type="PANTHER" id="PTHR42648">
    <property type="entry name" value="TRANSPOSASE, PUTATIVE-RELATED"/>
    <property type="match status" value="1"/>
</dbReference>
<reference evidence="1 2" key="1">
    <citation type="journal article" date="2019" name="Nat. Ecol. Evol.">
        <title>Megaphylogeny resolves global patterns of mushroom evolution.</title>
        <authorList>
            <person name="Varga T."/>
            <person name="Krizsan K."/>
            <person name="Foldi C."/>
            <person name="Dima B."/>
            <person name="Sanchez-Garcia M."/>
            <person name="Sanchez-Ramirez S."/>
            <person name="Szollosi G.J."/>
            <person name="Szarkandi J.G."/>
            <person name="Papp V."/>
            <person name="Albert L."/>
            <person name="Andreopoulos W."/>
            <person name="Angelini C."/>
            <person name="Antonin V."/>
            <person name="Barry K.W."/>
            <person name="Bougher N.L."/>
            <person name="Buchanan P."/>
            <person name="Buyck B."/>
            <person name="Bense V."/>
            <person name="Catcheside P."/>
            <person name="Chovatia M."/>
            <person name="Cooper J."/>
            <person name="Damon W."/>
            <person name="Desjardin D."/>
            <person name="Finy P."/>
            <person name="Geml J."/>
            <person name="Haridas S."/>
            <person name="Hughes K."/>
            <person name="Justo A."/>
            <person name="Karasinski D."/>
            <person name="Kautmanova I."/>
            <person name="Kiss B."/>
            <person name="Kocsube S."/>
            <person name="Kotiranta H."/>
            <person name="LaButti K.M."/>
            <person name="Lechner B.E."/>
            <person name="Liimatainen K."/>
            <person name="Lipzen A."/>
            <person name="Lukacs Z."/>
            <person name="Mihaltcheva S."/>
            <person name="Morgado L.N."/>
            <person name="Niskanen T."/>
            <person name="Noordeloos M.E."/>
            <person name="Ohm R.A."/>
            <person name="Ortiz-Santana B."/>
            <person name="Ovrebo C."/>
            <person name="Racz N."/>
            <person name="Riley R."/>
            <person name="Savchenko A."/>
            <person name="Shiryaev A."/>
            <person name="Soop K."/>
            <person name="Spirin V."/>
            <person name="Szebenyi C."/>
            <person name="Tomsovsky M."/>
            <person name="Tulloss R.E."/>
            <person name="Uehling J."/>
            <person name="Grigoriev I.V."/>
            <person name="Vagvolgyi C."/>
            <person name="Papp T."/>
            <person name="Martin F.M."/>
            <person name="Miettinen O."/>
            <person name="Hibbett D.S."/>
            <person name="Nagy L.G."/>
        </authorList>
    </citation>
    <scope>NUCLEOTIDE SEQUENCE [LARGE SCALE GENOMIC DNA]</scope>
    <source>
        <strain evidence="1 2">CBS 962.96</strain>
    </source>
</reference>
<gene>
    <name evidence="1" type="ORF">K435DRAFT_556548</name>
</gene>
<dbReference type="AlphaFoldDB" id="A0A4S8KTS7"/>
<proteinExistence type="predicted"/>
<protein>
    <recommendedName>
        <fullName evidence="3">GAG-pre-integrase domain-containing protein</fullName>
    </recommendedName>
</protein>
<dbReference type="Proteomes" id="UP000297245">
    <property type="component" value="Unassembled WGS sequence"/>
</dbReference>
<organism evidence="1 2">
    <name type="scientific">Dendrothele bispora (strain CBS 962.96)</name>
    <dbReference type="NCBI Taxonomy" id="1314807"/>
    <lineage>
        <taxon>Eukaryota</taxon>
        <taxon>Fungi</taxon>
        <taxon>Dikarya</taxon>
        <taxon>Basidiomycota</taxon>
        <taxon>Agaricomycotina</taxon>
        <taxon>Agaricomycetes</taxon>
        <taxon>Agaricomycetidae</taxon>
        <taxon>Agaricales</taxon>
        <taxon>Agaricales incertae sedis</taxon>
        <taxon>Dendrothele</taxon>
    </lineage>
</organism>
<accession>A0A4S8KTS7</accession>
<feature type="non-terminal residue" evidence="1">
    <location>
        <position position="87"/>
    </location>
</feature>
<dbReference type="EMBL" id="ML180122">
    <property type="protein sequence ID" value="THU78848.1"/>
    <property type="molecule type" value="Genomic_DNA"/>
</dbReference>
<evidence type="ECO:0008006" key="3">
    <source>
        <dbReference type="Google" id="ProtNLM"/>
    </source>
</evidence>
<dbReference type="OrthoDB" id="7691805at2759"/>
<dbReference type="PANTHER" id="PTHR42648:SF28">
    <property type="entry name" value="TRANSPOSON-ENCODED PROTEIN WITH RIBONUCLEASE H-LIKE AND RETROVIRUS ZINC FINGER-LIKE DOMAINS"/>
    <property type="match status" value="1"/>
</dbReference>
<evidence type="ECO:0000313" key="2">
    <source>
        <dbReference type="Proteomes" id="UP000297245"/>
    </source>
</evidence>